<dbReference type="InterPro" id="IPR050428">
    <property type="entry name" value="TCS_sensor_his_kinase"/>
</dbReference>
<evidence type="ECO:0000256" key="5">
    <source>
        <dbReference type="ARBA" id="ARBA00022679"/>
    </source>
</evidence>
<organism evidence="14 15">
    <name type="scientific">Alteriqipengyuania halimionae</name>
    <dbReference type="NCBI Taxonomy" id="1926630"/>
    <lineage>
        <taxon>Bacteria</taxon>
        <taxon>Pseudomonadati</taxon>
        <taxon>Pseudomonadota</taxon>
        <taxon>Alphaproteobacteria</taxon>
        <taxon>Sphingomonadales</taxon>
        <taxon>Erythrobacteraceae</taxon>
        <taxon>Alteriqipengyuania</taxon>
    </lineage>
</organism>
<comment type="catalytic activity">
    <reaction evidence="1">
        <text>ATP + protein L-histidine = ADP + protein N-phospho-L-histidine.</text>
        <dbReference type="EC" id="2.7.13.3"/>
    </reaction>
</comment>
<keyword evidence="4" id="KW-0597">Phosphoprotein</keyword>
<evidence type="ECO:0000256" key="6">
    <source>
        <dbReference type="ARBA" id="ARBA00022692"/>
    </source>
</evidence>
<dbReference type="InterPro" id="IPR005467">
    <property type="entry name" value="His_kinase_dom"/>
</dbReference>
<dbReference type="PROSITE" id="PS50109">
    <property type="entry name" value="HIS_KIN"/>
    <property type="match status" value="1"/>
</dbReference>
<evidence type="ECO:0000259" key="13">
    <source>
        <dbReference type="PROSITE" id="PS50885"/>
    </source>
</evidence>
<keyword evidence="5" id="KW-0808">Transferase</keyword>
<dbReference type="InterPro" id="IPR004358">
    <property type="entry name" value="Sig_transdc_His_kin-like_C"/>
</dbReference>
<evidence type="ECO:0000259" key="12">
    <source>
        <dbReference type="PROSITE" id="PS50109"/>
    </source>
</evidence>
<dbReference type="InterPro" id="IPR036890">
    <property type="entry name" value="HATPase_C_sf"/>
</dbReference>
<reference evidence="14 15" key="1">
    <citation type="submission" date="2019-12" db="EMBL/GenBank/DDBJ databases">
        <title>Genomic-based taxomic classification of the family Erythrobacteraceae.</title>
        <authorList>
            <person name="Xu L."/>
        </authorList>
    </citation>
    <scope>NUCLEOTIDE SEQUENCE [LARGE SCALE GENOMIC DNA]</scope>
    <source>
        <strain evidence="14 15">LMG 29519</strain>
    </source>
</reference>
<keyword evidence="6 11" id="KW-0812">Transmembrane</keyword>
<accession>A0A6I4U1V3</accession>
<evidence type="ECO:0000256" key="10">
    <source>
        <dbReference type="ARBA" id="ARBA00023136"/>
    </source>
</evidence>
<dbReference type="InterPro" id="IPR003594">
    <property type="entry name" value="HATPase_dom"/>
</dbReference>
<dbReference type="GO" id="GO:0005886">
    <property type="term" value="C:plasma membrane"/>
    <property type="evidence" value="ECO:0007669"/>
    <property type="project" value="TreeGrafter"/>
</dbReference>
<evidence type="ECO:0000256" key="9">
    <source>
        <dbReference type="ARBA" id="ARBA00023012"/>
    </source>
</evidence>
<proteinExistence type="predicted"/>
<sequence>MQRQTWMAMARRREKGALHAWLPLRTWLVVAALAALALAALTFGLLQLVSQSARETALVRAEADAALLQSKLDSLPPDLSDEERAAEAETLVRIRALDATDGGLCDSGERQRAIVLRRDAAGETIGTEGIAWPSAAALRSGRIGLPAGTVCQADGGEAVAVVRSLPGGGELLVGRTVVRDPSLVRSAYALAATIALAFLLLSIGLALYLARSWRARLDRFNALLDRADANGFAERADEDDPRPEFQLLARHLNALLRRSADMIAGLGRLHRHVAHDLRGPVMVARKHLEAIESEVEHEERLAAADARLALVDKRCRTLLGIIDAEVSPRSRTVVRVDERLRTLIDDMFTYLADEKELSFDCDLARASTPAVGDLLDRALENVLSNAIKFADPGSTIRCSVVDRGAMVRVAVENDGPLVPEDTIRRIFEPGFSDALGMASGHGLGLALVKTVALRSGGDVRASNHARGFRLEIDLPAASGALNTEDTDGRLN</sequence>
<dbReference type="PANTHER" id="PTHR45436">
    <property type="entry name" value="SENSOR HISTIDINE KINASE YKOH"/>
    <property type="match status" value="1"/>
</dbReference>
<name>A0A6I4U1V3_9SPHN</name>
<dbReference type="PANTHER" id="PTHR45436:SF5">
    <property type="entry name" value="SENSOR HISTIDINE KINASE TRCS"/>
    <property type="match status" value="1"/>
</dbReference>
<dbReference type="InterPro" id="IPR003660">
    <property type="entry name" value="HAMP_dom"/>
</dbReference>
<dbReference type="PRINTS" id="PR00344">
    <property type="entry name" value="BCTRLSENSOR"/>
</dbReference>
<keyword evidence="8 11" id="KW-1133">Transmembrane helix</keyword>
<gene>
    <name evidence="14" type="ORF">GRI68_06820</name>
</gene>
<evidence type="ECO:0000256" key="11">
    <source>
        <dbReference type="SAM" id="Phobius"/>
    </source>
</evidence>
<evidence type="ECO:0000256" key="3">
    <source>
        <dbReference type="ARBA" id="ARBA00012438"/>
    </source>
</evidence>
<dbReference type="SUPFAM" id="SSF55874">
    <property type="entry name" value="ATPase domain of HSP90 chaperone/DNA topoisomerase II/histidine kinase"/>
    <property type="match status" value="1"/>
</dbReference>
<dbReference type="AlphaFoldDB" id="A0A6I4U1V3"/>
<protein>
    <recommendedName>
        <fullName evidence="3">histidine kinase</fullName>
        <ecNumber evidence="3">2.7.13.3</ecNumber>
    </recommendedName>
</protein>
<keyword evidence="15" id="KW-1185">Reference proteome</keyword>
<evidence type="ECO:0000256" key="8">
    <source>
        <dbReference type="ARBA" id="ARBA00022989"/>
    </source>
</evidence>
<dbReference type="OrthoDB" id="9789782at2"/>
<dbReference type="SMART" id="SM00387">
    <property type="entry name" value="HATPase_c"/>
    <property type="match status" value="1"/>
</dbReference>
<keyword evidence="7" id="KW-0418">Kinase</keyword>
<comment type="caution">
    <text evidence="14">The sequence shown here is derived from an EMBL/GenBank/DDBJ whole genome shotgun (WGS) entry which is preliminary data.</text>
</comment>
<dbReference type="EC" id="2.7.13.3" evidence="3"/>
<dbReference type="SUPFAM" id="SSF47384">
    <property type="entry name" value="Homodimeric domain of signal transducing histidine kinase"/>
    <property type="match status" value="1"/>
</dbReference>
<dbReference type="RefSeq" id="WP_160616549.1">
    <property type="nucleotide sequence ID" value="NZ_WTYR01000001.1"/>
</dbReference>
<evidence type="ECO:0000313" key="14">
    <source>
        <dbReference type="EMBL" id="MXP09888.1"/>
    </source>
</evidence>
<feature type="domain" description="HAMP" evidence="13">
    <location>
        <begin position="211"/>
        <end position="264"/>
    </location>
</feature>
<evidence type="ECO:0000256" key="7">
    <source>
        <dbReference type="ARBA" id="ARBA00022777"/>
    </source>
</evidence>
<evidence type="ECO:0000313" key="15">
    <source>
        <dbReference type="Proteomes" id="UP000429229"/>
    </source>
</evidence>
<evidence type="ECO:0000256" key="2">
    <source>
        <dbReference type="ARBA" id="ARBA00004370"/>
    </source>
</evidence>
<dbReference type="PROSITE" id="PS50885">
    <property type="entry name" value="HAMP"/>
    <property type="match status" value="1"/>
</dbReference>
<dbReference type="EMBL" id="WTYR01000001">
    <property type="protein sequence ID" value="MXP09888.1"/>
    <property type="molecule type" value="Genomic_DNA"/>
</dbReference>
<feature type="transmembrane region" description="Helical" evidence="11">
    <location>
        <begin position="187"/>
        <end position="210"/>
    </location>
</feature>
<dbReference type="Pfam" id="PF02518">
    <property type="entry name" value="HATPase_c"/>
    <property type="match status" value="1"/>
</dbReference>
<dbReference type="Proteomes" id="UP000429229">
    <property type="component" value="Unassembled WGS sequence"/>
</dbReference>
<evidence type="ECO:0000256" key="4">
    <source>
        <dbReference type="ARBA" id="ARBA00022553"/>
    </source>
</evidence>
<dbReference type="InterPro" id="IPR036097">
    <property type="entry name" value="HisK_dim/P_sf"/>
</dbReference>
<dbReference type="Gene3D" id="3.30.565.10">
    <property type="entry name" value="Histidine kinase-like ATPase, C-terminal domain"/>
    <property type="match status" value="1"/>
</dbReference>
<keyword evidence="9" id="KW-0902">Two-component regulatory system</keyword>
<feature type="domain" description="Histidine kinase" evidence="12">
    <location>
        <begin position="272"/>
        <end position="478"/>
    </location>
</feature>
<keyword evidence="10 11" id="KW-0472">Membrane</keyword>
<evidence type="ECO:0000256" key="1">
    <source>
        <dbReference type="ARBA" id="ARBA00000085"/>
    </source>
</evidence>
<dbReference type="GO" id="GO:0000155">
    <property type="term" value="F:phosphorelay sensor kinase activity"/>
    <property type="evidence" value="ECO:0007669"/>
    <property type="project" value="InterPro"/>
</dbReference>
<comment type="subcellular location">
    <subcellularLocation>
        <location evidence="2">Membrane</location>
    </subcellularLocation>
</comment>
<dbReference type="CDD" id="cd00075">
    <property type="entry name" value="HATPase"/>
    <property type="match status" value="1"/>
</dbReference>